<evidence type="ECO:0000256" key="5">
    <source>
        <dbReference type="ARBA" id="ARBA00022801"/>
    </source>
</evidence>
<organism evidence="12 13">
    <name type="scientific">Oldenlandia corymbosa var. corymbosa</name>
    <dbReference type="NCBI Taxonomy" id="529605"/>
    <lineage>
        <taxon>Eukaryota</taxon>
        <taxon>Viridiplantae</taxon>
        <taxon>Streptophyta</taxon>
        <taxon>Embryophyta</taxon>
        <taxon>Tracheophyta</taxon>
        <taxon>Spermatophyta</taxon>
        <taxon>Magnoliopsida</taxon>
        <taxon>eudicotyledons</taxon>
        <taxon>Gunneridae</taxon>
        <taxon>Pentapetalae</taxon>
        <taxon>asterids</taxon>
        <taxon>lamiids</taxon>
        <taxon>Gentianales</taxon>
        <taxon>Rubiaceae</taxon>
        <taxon>Rubioideae</taxon>
        <taxon>Spermacoceae</taxon>
        <taxon>Hedyotis-Oldenlandia complex</taxon>
        <taxon>Oldenlandia</taxon>
    </lineage>
</organism>
<feature type="transmembrane region" description="Helical" evidence="9">
    <location>
        <begin position="66"/>
        <end position="86"/>
    </location>
</feature>
<evidence type="ECO:0000313" key="12">
    <source>
        <dbReference type="EMBL" id="CAI9108110.1"/>
    </source>
</evidence>
<keyword evidence="5 9" id="KW-0378">Hydrolase</keyword>
<dbReference type="GO" id="GO:0016020">
    <property type="term" value="C:membrane"/>
    <property type="evidence" value="ECO:0007669"/>
    <property type="project" value="UniProtKB-SubCell"/>
</dbReference>
<dbReference type="Gene3D" id="1.20.1540.10">
    <property type="entry name" value="Rhomboid-like"/>
    <property type="match status" value="1"/>
</dbReference>
<evidence type="ECO:0000259" key="11">
    <source>
        <dbReference type="Pfam" id="PF01694"/>
    </source>
</evidence>
<dbReference type="InterPro" id="IPR022764">
    <property type="entry name" value="Peptidase_S54_rhomboid_dom"/>
</dbReference>
<keyword evidence="6 9" id="KW-0720">Serine protease</keyword>
<evidence type="ECO:0000256" key="6">
    <source>
        <dbReference type="ARBA" id="ARBA00022825"/>
    </source>
</evidence>
<evidence type="ECO:0000256" key="9">
    <source>
        <dbReference type="RuleBase" id="RU362115"/>
    </source>
</evidence>
<evidence type="ECO:0000256" key="2">
    <source>
        <dbReference type="ARBA" id="ARBA00004141"/>
    </source>
</evidence>
<dbReference type="PANTHER" id="PTHR22936:SF107">
    <property type="entry name" value="RHOMBOID-LIKE PROTEIN 1"/>
    <property type="match status" value="1"/>
</dbReference>
<feature type="compositionally biased region" description="Low complexity" evidence="10">
    <location>
        <begin position="38"/>
        <end position="47"/>
    </location>
</feature>
<gene>
    <name evidence="12" type="ORF">OLC1_LOCUS16256</name>
</gene>
<sequence>MGRKNKSSSENSPESDIEIKVQPRGTDPHPVGGPFNTPQQRPPSQFYSPPPRSSPPPSSGRLFKNWVPWSVPIIVAVNIGLFVWAMHENDCPQNSDNCIGASFLGRYAFQSTKENPLLGPSAVTLLKMGALEAKRVVEEHQVWRLASCMWLHAGVFHVLANMLSLLFVGIRLEQEFGFVRIGVVYVVSGIGGSLLSSLFVRNTISVGASGALFGLLGAMLSELLINWTIYENKLAALSTLLFIIMINLAVGILPHVDNFAHLGGFVTGFLLGFVALIRPQFKYVNQKNAPPGFFVGPPKSKYKAYQYAFLFISLIVLAAGFTVGLIVLMRGVDGNDHCSWCHYLSCIPTPLWTCEARCTSSRIENQVNLTCLANHKSGFYILRNGNSTPEIQRLCTALCS</sequence>
<keyword evidence="8 9" id="KW-0472">Membrane</keyword>
<dbReference type="FunFam" id="1.20.1540.10:FF:000019">
    <property type="entry name" value="RHOMBOID-like protein"/>
    <property type="match status" value="1"/>
</dbReference>
<keyword evidence="9" id="KW-0645">Protease</keyword>
<feature type="transmembrane region" description="Helical" evidence="9">
    <location>
        <begin position="307"/>
        <end position="329"/>
    </location>
</feature>
<dbReference type="Proteomes" id="UP001161247">
    <property type="component" value="Chromosome 5"/>
</dbReference>
<feature type="transmembrane region" description="Helical" evidence="9">
    <location>
        <begin position="234"/>
        <end position="253"/>
    </location>
</feature>
<dbReference type="GO" id="GO:0006508">
    <property type="term" value="P:proteolysis"/>
    <property type="evidence" value="ECO:0007669"/>
    <property type="project" value="UniProtKB-KW"/>
</dbReference>
<evidence type="ECO:0000313" key="13">
    <source>
        <dbReference type="Proteomes" id="UP001161247"/>
    </source>
</evidence>
<dbReference type="EMBL" id="OX459122">
    <property type="protein sequence ID" value="CAI9108110.1"/>
    <property type="molecule type" value="Genomic_DNA"/>
</dbReference>
<feature type="transmembrane region" description="Helical" evidence="9">
    <location>
        <begin position="259"/>
        <end position="277"/>
    </location>
</feature>
<feature type="domain" description="Peptidase S54 rhomboid" evidence="11">
    <location>
        <begin position="140"/>
        <end position="276"/>
    </location>
</feature>
<protein>
    <recommendedName>
        <fullName evidence="9">RHOMBOID-like protein</fullName>
        <ecNumber evidence="9">3.4.21.105</ecNumber>
    </recommendedName>
</protein>
<dbReference type="GO" id="GO:0005794">
    <property type="term" value="C:Golgi apparatus"/>
    <property type="evidence" value="ECO:0007669"/>
    <property type="project" value="UniProtKB-ARBA"/>
</dbReference>
<dbReference type="SUPFAM" id="SSF144091">
    <property type="entry name" value="Rhomboid-like"/>
    <property type="match status" value="1"/>
</dbReference>
<feature type="compositionally biased region" description="Pro residues" evidence="10">
    <location>
        <begin position="48"/>
        <end position="58"/>
    </location>
</feature>
<feature type="transmembrane region" description="Helical" evidence="9">
    <location>
        <begin position="206"/>
        <end position="227"/>
    </location>
</feature>
<keyword evidence="4 9" id="KW-0812">Transmembrane</keyword>
<comment type="subcellular location">
    <subcellularLocation>
        <location evidence="2 9">Membrane</location>
        <topology evidence="2 9">Multi-pass membrane protein</topology>
    </subcellularLocation>
</comment>
<name>A0AAV1DJX8_OLDCO</name>
<evidence type="ECO:0000256" key="3">
    <source>
        <dbReference type="ARBA" id="ARBA00009045"/>
    </source>
</evidence>
<evidence type="ECO:0000256" key="10">
    <source>
        <dbReference type="SAM" id="MobiDB-lite"/>
    </source>
</evidence>
<keyword evidence="7 9" id="KW-1133">Transmembrane helix</keyword>
<evidence type="ECO:0000256" key="4">
    <source>
        <dbReference type="ARBA" id="ARBA00022692"/>
    </source>
</evidence>
<keyword evidence="13" id="KW-1185">Reference proteome</keyword>
<comment type="similarity">
    <text evidence="3 9">Belongs to the peptidase S54 family.</text>
</comment>
<reference evidence="12" key="1">
    <citation type="submission" date="2023-03" db="EMBL/GenBank/DDBJ databases">
        <authorList>
            <person name="Julca I."/>
        </authorList>
    </citation>
    <scope>NUCLEOTIDE SEQUENCE</scope>
</reference>
<dbReference type="InterPro" id="IPR035952">
    <property type="entry name" value="Rhomboid-like_sf"/>
</dbReference>
<accession>A0AAV1DJX8</accession>
<comment type="catalytic activity">
    <reaction evidence="1 9">
        <text>Cleaves type-1 transmembrane domains using a catalytic dyad composed of serine and histidine that are contributed by different transmembrane domains.</text>
        <dbReference type="EC" id="3.4.21.105"/>
    </reaction>
</comment>
<dbReference type="InterPro" id="IPR002610">
    <property type="entry name" value="Peptidase_S54_rhomboid-like"/>
</dbReference>
<evidence type="ECO:0000256" key="1">
    <source>
        <dbReference type="ARBA" id="ARBA00000156"/>
    </source>
</evidence>
<dbReference type="Pfam" id="PF01694">
    <property type="entry name" value="Rhomboid"/>
    <property type="match status" value="1"/>
</dbReference>
<evidence type="ECO:0000256" key="8">
    <source>
        <dbReference type="ARBA" id="ARBA00023136"/>
    </source>
</evidence>
<dbReference type="PANTHER" id="PTHR22936">
    <property type="entry name" value="RHOMBOID-RELATED"/>
    <property type="match status" value="1"/>
</dbReference>
<dbReference type="GO" id="GO:0004252">
    <property type="term" value="F:serine-type endopeptidase activity"/>
    <property type="evidence" value="ECO:0007669"/>
    <property type="project" value="InterPro"/>
</dbReference>
<comment type="function">
    <text evidence="9">Serine protease involved in intramembrane proteolysis.</text>
</comment>
<evidence type="ECO:0000256" key="7">
    <source>
        <dbReference type="ARBA" id="ARBA00022989"/>
    </source>
</evidence>
<feature type="transmembrane region" description="Helical" evidence="9">
    <location>
        <begin position="149"/>
        <end position="170"/>
    </location>
</feature>
<dbReference type="AlphaFoldDB" id="A0AAV1DJX8"/>
<proteinExistence type="inferred from homology"/>
<feature type="transmembrane region" description="Helical" evidence="9">
    <location>
        <begin position="182"/>
        <end position="200"/>
    </location>
</feature>
<dbReference type="EC" id="3.4.21.105" evidence="9"/>
<feature type="region of interest" description="Disordered" evidence="10">
    <location>
        <begin position="1"/>
        <end position="59"/>
    </location>
</feature>